<gene>
    <name evidence="1" type="ORF">CLUMA_CG001677</name>
</gene>
<proteinExistence type="predicted"/>
<accession>A0A1J1HK15</accession>
<sequence length="77" mass="9522">MKDYENVWNDEHCIFFSVSLARDSLHIIAYLRFRFMQHKFTKHEKTLQKFRILRGDGLMEFLRYIYVVTPCYNNRNL</sequence>
<dbReference type="AlphaFoldDB" id="A0A1J1HK15"/>
<keyword evidence="2" id="KW-1185">Reference proteome</keyword>
<organism evidence="1 2">
    <name type="scientific">Clunio marinus</name>
    <dbReference type="NCBI Taxonomy" id="568069"/>
    <lineage>
        <taxon>Eukaryota</taxon>
        <taxon>Metazoa</taxon>
        <taxon>Ecdysozoa</taxon>
        <taxon>Arthropoda</taxon>
        <taxon>Hexapoda</taxon>
        <taxon>Insecta</taxon>
        <taxon>Pterygota</taxon>
        <taxon>Neoptera</taxon>
        <taxon>Endopterygota</taxon>
        <taxon>Diptera</taxon>
        <taxon>Nematocera</taxon>
        <taxon>Chironomoidea</taxon>
        <taxon>Chironomidae</taxon>
        <taxon>Clunio</taxon>
    </lineage>
</organism>
<protein>
    <submittedName>
        <fullName evidence="1">CLUMA_CG001677, isoform A</fullName>
    </submittedName>
</protein>
<evidence type="ECO:0000313" key="2">
    <source>
        <dbReference type="Proteomes" id="UP000183832"/>
    </source>
</evidence>
<dbReference type="Proteomes" id="UP000183832">
    <property type="component" value="Unassembled WGS sequence"/>
</dbReference>
<reference evidence="1 2" key="1">
    <citation type="submission" date="2015-04" db="EMBL/GenBank/DDBJ databases">
        <authorList>
            <person name="Syromyatnikov M.Y."/>
            <person name="Popov V.N."/>
        </authorList>
    </citation>
    <scope>NUCLEOTIDE SEQUENCE [LARGE SCALE GENOMIC DNA]</scope>
</reference>
<evidence type="ECO:0000313" key="1">
    <source>
        <dbReference type="EMBL" id="CRK87890.1"/>
    </source>
</evidence>
<dbReference type="EMBL" id="CVRI01000006">
    <property type="protein sequence ID" value="CRK87890.1"/>
    <property type="molecule type" value="Genomic_DNA"/>
</dbReference>
<name>A0A1J1HK15_9DIPT</name>